<evidence type="ECO:0000313" key="3">
    <source>
        <dbReference type="Proteomes" id="UP000664357"/>
    </source>
</evidence>
<dbReference type="Gene3D" id="1.10.10.10">
    <property type="entry name" value="Winged helix-like DNA-binding domain superfamily/Winged helix DNA-binding domain"/>
    <property type="match status" value="1"/>
</dbReference>
<dbReference type="SUPFAM" id="SSF46785">
    <property type="entry name" value="Winged helix' DNA-binding domain"/>
    <property type="match status" value="1"/>
</dbReference>
<reference evidence="2 3" key="1">
    <citation type="submission" date="2021-03" db="EMBL/GenBank/DDBJ databases">
        <authorList>
            <person name="Gilmore M.S."/>
            <person name="Schwartzman J."/>
            <person name="Van Tyne D."/>
            <person name="Martin M."/>
            <person name="Earl A.M."/>
            <person name="Manson A.L."/>
            <person name="Straub T."/>
            <person name="Salamzade R."/>
            <person name="Saavedra J."/>
            <person name="Lebreton F."/>
            <person name="Prichula J."/>
            <person name="Schaufler K."/>
            <person name="Gaca A."/>
            <person name="Sgardioli B."/>
            <person name="Wagenaar J."/>
            <person name="Strong T."/>
        </authorList>
    </citation>
    <scope>NUCLEOTIDE SEQUENCE [LARGE SCALE GENOMIC DNA]</scope>
    <source>
        <strain evidence="2 3">665A</strain>
    </source>
</reference>
<dbReference type="Proteomes" id="UP000664357">
    <property type="component" value="Unassembled WGS sequence"/>
</dbReference>
<name>A0ABV0EI31_9ENTE</name>
<evidence type="ECO:0008006" key="4">
    <source>
        <dbReference type="Google" id="ProtNLM"/>
    </source>
</evidence>
<keyword evidence="3" id="KW-1185">Reference proteome</keyword>
<comment type="caution">
    <text evidence="2">The sequence shown here is derived from an EMBL/GenBank/DDBJ whole genome shotgun (WGS) entry which is preliminary data.</text>
</comment>
<feature type="compositionally biased region" description="Basic and acidic residues" evidence="1">
    <location>
        <begin position="113"/>
        <end position="144"/>
    </location>
</feature>
<reference evidence="2 3" key="2">
    <citation type="submission" date="2024-02" db="EMBL/GenBank/DDBJ databases">
        <title>The Genome Sequence of Enterococcus sp. DIV0159.</title>
        <authorList>
            <person name="Earl A."/>
            <person name="Manson A."/>
            <person name="Gilmore M."/>
            <person name="Sanders J."/>
            <person name="Shea T."/>
            <person name="Howe W."/>
            <person name="Livny J."/>
            <person name="Cuomo C."/>
            <person name="Neafsey D."/>
            <person name="Birren B."/>
        </authorList>
    </citation>
    <scope>NUCLEOTIDE SEQUENCE [LARGE SCALE GENOMIC DNA]</scope>
    <source>
        <strain evidence="2 3">665A</strain>
    </source>
</reference>
<gene>
    <name evidence="2" type="ORF">JZO67_000217</name>
</gene>
<sequence length="260" mass="30645">MAGGGWIKLYRSIQDHWIWENPTYLKWWLDLLLMANHKSNEVLVNGTVETINIGERLTSEIKLSERWEVNRKQVRRFLNLLEKNGMISLEKSRQKGTTYKVLKYKDYQQFSDSEKDIKRDNGRDNAGDNDRDINKNDKNEKNDKNNNTSKKSKKRIYSDDDPNKVLANLLLKFIRKNQEIKEPDLDKWANEVRLTVESDKHSVKEVQDMIVWATQHNFWSGVVLSPTSLRRNWDKMAVQKSKKSTKSVPDSELPETGYDW</sequence>
<feature type="region of interest" description="Disordered" evidence="1">
    <location>
        <begin position="239"/>
        <end position="260"/>
    </location>
</feature>
<dbReference type="InterPro" id="IPR036388">
    <property type="entry name" value="WH-like_DNA-bd_sf"/>
</dbReference>
<protein>
    <recommendedName>
        <fullName evidence="4">DnaD domain protein</fullName>
    </recommendedName>
</protein>
<dbReference type="RefSeq" id="WP_207704192.1">
    <property type="nucleotide sequence ID" value="NZ_JAFREL020000001.1"/>
</dbReference>
<evidence type="ECO:0000256" key="1">
    <source>
        <dbReference type="SAM" id="MobiDB-lite"/>
    </source>
</evidence>
<dbReference type="EMBL" id="JAFREL020000001">
    <property type="protein sequence ID" value="MEO1768306.1"/>
    <property type="molecule type" value="Genomic_DNA"/>
</dbReference>
<dbReference type="InterPro" id="IPR036390">
    <property type="entry name" value="WH_DNA-bd_sf"/>
</dbReference>
<feature type="region of interest" description="Disordered" evidence="1">
    <location>
        <begin position="113"/>
        <end position="159"/>
    </location>
</feature>
<organism evidence="2 3">
    <name type="scientific">Candidatus Enterococcus ferrettii</name>
    <dbReference type="NCBI Taxonomy" id="2815324"/>
    <lineage>
        <taxon>Bacteria</taxon>
        <taxon>Bacillati</taxon>
        <taxon>Bacillota</taxon>
        <taxon>Bacilli</taxon>
        <taxon>Lactobacillales</taxon>
        <taxon>Enterococcaceae</taxon>
        <taxon>Enterococcus</taxon>
    </lineage>
</organism>
<evidence type="ECO:0000313" key="2">
    <source>
        <dbReference type="EMBL" id="MEO1768306.1"/>
    </source>
</evidence>
<proteinExistence type="predicted"/>
<accession>A0ABV0EI31</accession>